<dbReference type="AlphaFoldDB" id="A0A140D6C6"/>
<organism evidence="1">
    <name type="scientific">gamma proteobacterium NT2-2</name>
    <dbReference type="NCBI Taxonomy" id="1778878"/>
    <lineage>
        <taxon>Bacteria</taxon>
        <taxon>Pseudomonadati</taxon>
        <taxon>Pseudomonadota</taxon>
        <taxon>Gammaproteobacteria</taxon>
    </lineage>
</organism>
<dbReference type="EMBL" id="KU505135">
    <property type="protein sequence ID" value="AMK07408.1"/>
    <property type="molecule type" value="Genomic_DNA"/>
</dbReference>
<name>A0A140D6C6_9GAMM</name>
<reference evidence="1" key="1">
    <citation type="journal article" date="2016" name="BMC Genomics">
        <title>A multi-substrate approach for functional metagenomics-based screening for (hemi)cellulases in two wheat straw-degrading microbial consortia unveils novel thermoalkaliphilic enzymes.</title>
        <authorList>
            <person name="Maruthamuthu M."/>
            <person name="Jimenez D.J."/>
            <person name="Stevens P."/>
            <person name="van Elsas J.D."/>
        </authorList>
    </citation>
    <scope>NUCLEOTIDE SEQUENCE</scope>
    <source>
        <strain evidence="1">NT2-2Contig1</strain>
    </source>
</reference>
<sequence length="40" mass="4371">MVIQAVRMRDDNNSAAWDISFGLITTACLIAKIGSNNVNF</sequence>
<evidence type="ECO:0000313" key="1">
    <source>
        <dbReference type="EMBL" id="AMK07408.1"/>
    </source>
</evidence>
<protein>
    <submittedName>
        <fullName evidence="1">Uncharacterized protein</fullName>
    </submittedName>
</protein>
<accession>A0A140D6C6</accession>
<proteinExistence type="predicted"/>